<dbReference type="Proteomes" id="UP000093894">
    <property type="component" value="Unassembled WGS sequence"/>
</dbReference>
<comment type="caution">
    <text evidence="1">The sequence shown here is derived from an EMBL/GenBank/DDBJ whole genome shotgun (WGS) entry which is preliminary data.</text>
</comment>
<evidence type="ECO:0000313" key="2">
    <source>
        <dbReference type="Proteomes" id="UP000093894"/>
    </source>
</evidence>
<name>A0A853M0X1_9MYCO</name>
<proteinExistence type="predicted"/>
<reference evidence="1 2" key="1">
    <citation type="submission" date="2016-06" db="EMBL/GenBank/DDBJ databases">
        <authorList>
            <person name="Sutton G."/>
            <person name="Brinkac L."/>
            <person name="Sanka R."/>
            <person name="Adams M."/>
            <person name="Lau E."/>
            <person name="Garcia-Basteiro A."/>
            <person name="Lopez-Varela E."/>
            <person name="Palencia S."/>
        </authorList>
    </citation>
    <scope>NUCLEOTIDE SEQUENCE [LARGE SCALE GENOMIC DNA]</scope>
    <source>
        <strain evidence="1 2">1164983.0</strain>
    </source>
</reference>
<dbReference type="AlphaFoldDB" id="A0A853M0X1"/>
<accession>A0A853M0X1</accession>
<dbReference type="EMBL" id="LZLG01000066">
    <property type="protein sequence ID" value="OBJ60956.1"/>
    <property type="molecule type" value="Genomic_DNA"/>
</dbReference>
<gene>
    <name evidence="1" type="ORF">A5628_07975</name>
</gene>
<evidence type="ECO:0000313" key="1">
    <source>
        <dbReference type="EMBL" id="OBJ60956.1"/>
    </source>
</evidence>
<protein>
    <submittedName>
        <fullName evidence="1">Uncharacterized protein</fullName>
    </submittedName>
</protein>
<organism evidence="1 2">
    <name type="scientific">Mycobacterium colombiense</name>
    <dbReference type="NCBI Taxonomy" id="339268"/>
    <lineage>
        <taxon>Bacteria</taxon>
        <taxon>Bacillati</taxon>
        <taxon>Actinomycetota</taxon>
        <taxon>Actinomycetes</taxon>
        <taxon>Mycobacteriales</taxon>
        <taxon>Mycobacteriaceae</taxon>
        <taxon>Mycobacterium</taxon>
        <taxon>Mycobacterium avium complex (MAC)</taxon>
    </lineage>
</organism>
<sequence length="72" mass="7870">MFSFRLTPYQRPGAGAGMFGVDGMPGIDDMPGLFSIGIFMPFIIEAQQSIDWVAGGPAFIMWLQPLGCQKTR</sequence>